<dbReference type="SUPFAM" id="SSF51197">
    <property type="entry name" value="Clavaminate synthase-like"/>
    <property type="match status" value="1"/>
</dbReference>
<dbReference type="InterPro" id="IPR006620">
    <property type="entry name" value="Pro_4_hyd_alph"/>
</dbReference>
<feature type="domain" description="Fe2OG dioxygenase" evidence="7">
    <location>
        <begin position="129"/>
        <end position="256"/>
    </location>
</feature>
<evidence type="ECO:0000256" key="6">
    <source>
        <dbReference type="ARBA" id="ARBA00023004"/>
    </source>
</evidence>
<dbReference type="GO" id="GO:0005506">
    <property type="term" value="F:iron ion binding"/>
    <property type="evidence" value="ECO:0007669"/>
    <property type="project" value="InterPro"/>
</dbReference>
<dbReference type="Gene3D" id="2.60.120.620">
    <property type="entry name" value="q2cbj1_9rhob like domain"/>
    <property type="match status" value="1"/>
</dbReference>
<dbReference type="SMART" id="SM00702">
    <property type="entry name" value="P4Hc"/>
    <property type="match status" value="1"/>
</dbReference>
<evidence type="ECO:0000256" key="2">
    <source>
        <dbReference type="ARBA" id="ARBA00022723"/>
    </source>
</evidence>
<keyword evidence="4" id="KW-0223">Dioxygenase</keyword>
<evidence type="ECO:0000313" key="9">
    <source>
        <dbReference type="Proteomes" id="UP000663889"/>
    </source>
</evidence>
<gene>
    <name evidence="8" type="ORF">SEV965_LOCUS11099</name>
</gene>
<comment type="caution">
    <text evidence="8">The sequence shown here is derived from an EMBL/GenBank/DDBJ whole genome shotgun (WGS) entry which is preliminary data.</text>
</comment>
<dbReference type="InterPro" id="IPR044862">
    <property type="entry name" value="Pro_4_hyd_alph_FE2OG_OXY"/>
</dbReference>
<dbReference type="Pfam" id="PF13640">
    <property type="entry name" value="2OG-FeII_Oxy_3"/>
    <property type="match status" value="1"/>
</dbReference>
<evidence type="ECO:0000256" key="3">
    <source>
        <dbReference type="ARBA" id="ARBA00022896"/>
    </source>
</evidence>
<evidence type="ECO:0000256" key="5">
    <source>
        <dbReference type="ARBA" id="ARBA00023002"/>
    </source>
</evidence>
<keyword evidence="5" id="KW-0560">Oxidoreductase</keyword>
<keyword evidence="2" id="KW-0479">Metal-binding</keyword>
<dbReference type="PANTHER" id="PTHR10869:SF246">
    <property type="entry name" value="TRANSMEMBRANE PROLYL 4-HYDROXYLASE"/>
    <property type="match status" value="1"/>
</dbReference>
<dbReference type="EMBL" id="CAJNOU010000471">
    <property type="protein sequence ID" value="CAF1007187.1"/>
    <property type="molecule type" value="Genomic_DNA"/>
</dbReference>
<keyword evidence="3" id="KW-0847">Vitamin C</keyword>
<organism evidence="8 9">
    <name type="scientific">Rotaria sordida</name>
    <dbReference type="NCBI Taxonomy" id="392033"/>
    <lineage>
        <taxon>Eukaryota</taxon>
        <taxon>Metazoa</taxon>
        <taxon>Spiralia</taxon>
        <taxon>Gnathifera</taxon>
        <taxon>Rotifera</taxon>
        <taxon>Eurotatoria</taxon>
        <taxon>Bdelloidea</taxon>
        <taxon>Philodinida</taxon>
        <taxon>Philodinidae</taxon>
        <taxon>Rotaria</taxon>
    </lineage>
</organism>
<accession>A0A814HAR7</accession>
<dbReference type="PROSITE" id="PS51471">
    <property type="entry name" value="FE2OG_OXY"/>
    <property type="match status" value="1"/>
</dbReference>
<keyword evidence="6" id="KW-0408">Iron</keyword>
<proteinExistence type="predicted"/>
<evidence type="ECO:0000256" key="1">
    <source>
        <dbReference type="ARBA" id="ARBA00001961"/>
    </source>
</evidence>
<evidence type="ECO:0000259" key="7">
    <source>
        <dbReference type="PROSITE" id="PS51471"/>
    </source>
</evidence>
<comment type="cofactor">
    <cofactor evidence="1">
        <name>L-ascorbate</name>
        <dbReference type="ChEBI" id="CHEBI:38290"/>
    </cofactor>
</comment>
<dbReference type="AlphaFoldDB" id="A0A814HAR7"/>
<dbReference type="GO" id="GO:0005783">
    <property type="term" value="C:endoplasmic reticulum"/>
    <property type="evidence" value="ECO:0007669"/>
    <property type="project" value="TreeGrafter"/>
</dbReference>
<evidence type="ECO:0000313" key="8">
    <source>
        <dbReference type="EMBL" id="CAF1007187.1"/>
    </source>
</evidence>
<protein>
    <recommendedName>
        <fullName evidence="7">Fe2OG dioxygenase domain-containing protein</fullName>
    </recommendedName>
</protein>
<dbReference type="Proteomes" id="UP000663889">
    <property type="component" value="Unassembled WGS sequence"/>
</dbReference>
<sequence>MYRNRFLGTTDWNTVTSLLSNYSIPIKLADGIVLNRVKEQDDLILIELGTLLSNHECDEILTNISKEKFENMSDKYDVQKRNNSRLVVMDDRFAQTLWQRLKFSNKITKLVSNRKPLGFNVQGDWEISGVNKAMRLNKYRHNEHFAPHKDAQYAPSGDERSLLSLIIYLNDNYEKGETKFYFPKAAPKFNMKGLTIEEEIQAYGGLENGYECVPTKPKKGYAVLFTHNLLHAAMAPQMENSLNLTERIVLRTDVLVQRKGKSLGFAICPEEQEDYVACLNFFREAQQNELKTYENCSEFVKTSEISELYERSLSIRYSYPRLLEQKSRAQIIHQEDKKPLIDKLPSEMWLHIFKYLHEQDVQHLIFAFPQFQLLKIAWDAQMRKNFEKDDHLQKFIPTIHTKYGSRTLFRFSDNDFFYQHIEGCCRVVAVYAFFLVGHRDDSTTYTVRYDRNTQEVCEVKMERILTDAFYNRNCYGSLYRVAQKDESKRQPKIDLDYSVDRTYMINRHQSQFIGQDLLSQFHFKMHISDSSNSERSDSYGRDKLDKSCILHYQRIHALYDREKKLVDENSIIEEDSYAWMNRTDCSRDDIMGYCQNLLRQTEQKSGTSLLRILLAEDHVINRICRCSVGIHSDMNEVENLIVYYNHLIFDFDTHRLAVEQLSDEKSNSTDRNSLLYSCLRTLQRSVPRGNPIAYYRVNIEKLAEVTKGFNHASCQCSYPEVKIDQFSFLDYTYLSHVHLAVGQNKNYAFVLATYGGVAAL</sequence>
<dbReference type="GO" id="GO:0004656">
    <property type="term" value="F:procollagen-proline 4-dioxygenase activity"/>
    <property type="evidence" value="ECO:0007669"/>
    <property type="project" value="TreeGrafter"/>
</dbReference>
<dbReference type="PANTHER" id="PTHR10869">
    <property type="entry name" value="PROLYL 4-HYDROXYLASE ALPHA SUBUNIT"/>
    <property type="match status" value="1"/>
</dbReference>
<reference evidence="8" key="1">
    <citation type="submission" date="2021-02" db="EMBL/GenBank/DDBJ databases">
        <authorList>
            <person name="Nowell W R."/>
        </authorList>
    </citation>
    <scope>NUCLEOTIDE SEQUENCE</scope>
</reference>
<name>A0A814HAR7_9BILA</name>
<dbReference type="InterPro" id="IPR045054">
    <property type="entry name" value="P4HA-like"/>
</dbReference>
<dbReference type="InterPro" id="IPR005123">
    <property type="entry name" value="Oxoglu/Fe-dep_dioxygenase_dom"/>
</dbReference>
<dbReference type="GO" id="GO:0031418">
    <property type="term" value="F:L-ascorbic acid binding"/>
    <property type="evidence" value="ECO:0007669"/>
    <property type="project" value="UniProtKB-KW"/>
</dbReference>
<evidence type="ECO:0000256" key="4">
    <source>
        <dbReference type="ARBA" id="ARBA00022964"/>
    </source>
</evidence>